<sequence>MAVLSLKKFAIITILPIFLEIAFSTSNKDFCGNIFETQVDGVLAGHTFSTTVVFHDFECQLQCLGSDNNFCKSFNVRPGNKTKDRICELNNSTRQLKPSYFKRKKGSIYYGSIQISCIDISLQRSGKTKSGQCHSGYKGKQCEKVCPTGWILFNNNCYLIDDSDSKTWLQAQTFCRRLKGELVKINSAEENDFVWDLVKRQATSLRYVWIGLKWNSTANGFYWYDHSVPVYKNWNTGEPNGNANEPCGHMYGPSSEPSDHGRWKDSPCNLQSIGTACQRLL</sequence>
<dbReference type="AlphaFoldDB" id="A0A2B4S982"/>
<dbReference type="PANTHER" id="PTHR22803">
    <property type="entry name" value="MANNOSE, PHOSPHOLIPASE, LECTIN RECEPTOR RELATED"/>
    <property type="match status" value="1"/>
</dbReference>
<reference evidence="5" key="1">
    <citation type="journal article" date="2017" name="bioRxiv">
        <title>Comparative analysis of the genomes of Stylophora pistillata and Acropora digitifera provides evidence for extensive differences between species of corals.</title>
        <authorList>
            <person name="Voolstra C.R."/>
            <person name="Li Y."/>
            <person name="Liew Y.J."/>
            <person name="Baumgarten S."/>
            <person name="Zoccola D."/>
            <person name="Flot J.-F."/>
            <person name="Tambutte S."/>
            <person name="Allemand D."/>
            <person name="Aranda M."/>
        </authorList>
    </citation>
    <scope>NUCLEOTIDE SEQUENCE [LARGE SCALE GENOMIC DNA]</scope>
</reference>
<dbReference type="EMBL" id="LSMT01000160">
    <property type="protein sequence ID" value="PFX25102.1"/>
    <property type="molecule type" value="Genomic_DNA"/>
</dbReference>
<keyword evidence="5" id="KW-1185">Reference proteome</keyword>
<dbReference type="InterPro" id="IPR016187">
    <property type="entry name" value="CTDL_fold"/>
</dbReference>
<dbReference type="InterPro" id="IPR016186">
    <property type="entry name" value="C-type_lectin-like/link_sf"/>
</dbReference>
<name>A0A2B4S982_STYPI</name>
<dbReference type="Gene3D" id="3.10.100.10">
    <property type="entry name" value="Mannose-Binding Protein A, subunit A"/>
    <property type="match status" value="1"/>
</dbReference>
<dbReference type="Pfam" id="PF00059">
    <property type="entry name" value="Lectin_C"/>
    <property type="match status" value="1"/>
</dbReference>
<feature type="chain" id="PRO_5012789874" evidence="1">
    <location>
        <begin position="25"/>
        <end position="281"/>
    </location>
</feature>
<protein>
    <submittedName>
        <fullName evidence="4">Perlucin-like protein</fullName>
    </submittedName>
</protein>
<dbReference type="InterPro" id="IPR001304">
    <property type="entry name" value="C-type_lectin-like"/>
</dbReference>
<dbReference type="OrthoDB" id="5970117at2759"/>
<dbReference type="CDD" id="cd00037">
    <property type="entry name" value="CLECT"/>
    <property type="match status" value="1"/>
</dbReference>
<dbReference type="InterPro" id="IPR050111">
    <property type="entry name" value="C-type_lectin/snaclec_domain"/>
</dbReference>
<dbReference type="InterPro" id="IPR003609">
    <property type="entry name" value="Pan_app"/>
</dbReference>
<evidence type="ECO:0000313" key="5">
    <source>
        <dbReference type="Proteomes" id="UP000225706"/>
    </source>
</evidence>
<feature type="domain" description="C-type lectin" evidence="2">
    <location>
        <begin position="153"/>
        <end position="269"/>
    </location>
</feature>
<dbReference type="PROSITE" id="PS50948">
    <property type="entry name" value="PAN"/>
    <property type="match status" value="1"/>
</dbReference>
<keyword evidence="1" id="KW-0732">Signal</keyword>
<dbReference type="SUPFAM" id="SSF56436">
    <property type="entry name" value="C-type lectin-like"/>
    <property type="match status" value="1"/>
</dbReference>
<dbReference type="PRINTS" id="PR01504">
    <property type="entry name" value="PNCREATITSAP"/>
</dbReference>
<evidence type="ECO:0000259" key="3">
    <source>
        <dbReference type="PROSITE" id="PS50948"/>
    </source>
</evidence>
<evidence type="ECO:0000256" key="1">
    <source>
        <dbReference type="SAM" id="SignalP"/>
    </source>
</evidence>
<dbReference type="Proteomes" id="UP000225706">
    <property type="component" value="Unassembled WGS sequence"/>
</dbReference>
<comment type="caution">
    <text evidence="4">The sequence shown here is derived from an EMBL/GenBank/DDBJ whole genome shotgun (WGS) entry which is preliminary data.</text>
</comment>
<gene>
    <name evidence="4" type="ORF">AWC38_SpisGene10287</name>
</gene>
<evidence type="ECO:0000259" key="2">
    <source>
        <dbReference type="PROSITE" id="PS50041"/>
    </source>
</evidence>
<accession>A0A2B4S982</accession>
<proteinExistence type="predicted"/>
<dbReference type="SMART" id="SM00034">
    <property type="entry name" value="CLECT"/>
    <property type="match status" value="1"/>
</dbReference>
<evidence type="ECO:0000313" key="4">
    <source>
        <dbReference type="EMBL" id="PFX25102.1"/>
    </source>
</evidence>
<organism evidence="4 5">
    <name type="scientific">Stylophora pistillata</name>
    <name type="common">Smooth cauliflower coral</name>
    <dbReference type="NCBI Taxonomy" id="50429"/>
    <lineage>
        <taxon>Eukaryota</taxon>
        <taxon>Metazoa</taxon>
        <taxon>Cnidaria</taxon>
        <taxon>Anthozoa</taxon>
        <taxon>Hexacorallia</taxon>
        <taxon>Scleractinia</taxon>
        <taxon>Astrocoeniina</taxon>
        <taxon>Pocilloporidae</taxon>
        <taxon>Stylophora</taxon>
    </lineage>
</organism>
<feature type="domain" description="Apple" evidence="3">
    <location>
        <begin position="31"/>
        <end position="117"/>
    </location>
</feature>
<dbReference type="PROSITE" id="PS50041">
    <property type="entry name" value="C_TYPE_LECTIN_2"/>
    <property type="match status" value="1"/>
</dbReference>
<dbReference type="Pfam" id="PF00024">
    <property type="entry name" value="PAN_1"/>
    <property type="match status" value="1"/>
</dbReference>
<feature type="signal peptide" evidence="1">
    <location>
        <begin position="1"/>
        <end position="24"/>
    </location>
</feature>